<evidence type="ECO:0000256" key="1">
    <source>
        <dbReference type="SAM" id="MobiDB-lite"/>
    </source>
</evidence>
<reference evidence="3" key="1">
    <citation type="submission" date="2023-07" db="EMBL/GenBank/DDBJ databases">
        <title>Black Yeasts Isolated from many extreme environments.</title>
        <authorList>
            <person name="Coleine C."/>
            <person name="Stajich J.E."/>
            <person name="Selbmann L."/>
        </authorList>
    </citation>
    <scope>NUCLEOTIDE SEQUENCE</scope>
    <source>
        <strain evidence="3">CCFEE 5485</strain>
    </source>
</reference>
<feature type="transmembrane region" description="Helical" evidence="2">
    <location>
        <begin position="192"/>
        <end position="217"/>
    </location>
</feature>
<name>A0AAE0WS81_9PEZI</name>
<feature type="compositionally biased region" description="Low complexity" evidence="1">
    <location>
        <begin position="106"/>
        <end position="119"/>
    </location>
</feature>
<feature type="region of interest" description="Disordered" evidence="1">
    <location>
        <begin position="1"/>
        <end position="119"/>
    </location>
</feature>
<accession>A0AAE0WS81</accession>
<keyword evidence="2" id="KW-0472">Membrane</keyword>
<dbReference type="EMBL" id="JAUTXT010000008">
    <property type="protein sequence ID" value="KAK3676957.1"/>
    <property type="molecule type" value="Genomic_DNA"/>
</dbReference>
<organism evidence="3 4">
    <name type="scientific">Recurvomyces mirabilis</name>
    <dbReference type="NCBI Taxonomy" id="574656"/>
    <lineage>
        <taxon>Eukaryota</taxon>
        <taxon>Fungi</taxon>
        <taxon>Dikarya</taxon>
        <taxon>Ascomycota</taxon>
        <taxon>Pezizomycotina</taxon>
        <taxon>Dothideomycetes</taxon>
        <taxon>Dothideomycetidae</taxon>
        <taxon>Mycosphaerellales</taxon>
        <taxon>Teratosphaeriaceae</taxon>
        <taxon>Recurvomyces</taxon>
    </lineage>
</organism>
<feature type="transmembrane region" description="Helical" evidence="2">
    <location>
        <begin position="675"/>
        <end position="695"/>
    </location>
</feature>
<evidence type="ECO:0000313" key="3">
    <source>
        <dbReference type="EMBL" id="KAK3676957.1"/>
    </source>
</evidence>
<feature type="transmembrane region" description="Helical" evidence="2">
    <location>
        <begin position="297"/>
        <end position="318"/>
    </location>
</feature>
<feature type="transmembrane region" description="Helical" evidence="2">
    <location>
        <begin position="237"/>
        <end position="259"/>
    </location>
</feature>
<keyword evidence="2" id="KW-0812">Transmembrane</keyword>
<evidence type="ECO:0000256" key="2">
    <source>
        <dbReference type="SAM" id="Phobius"/>
    </source>
</evidence>
<dbReference type="Proteomes" id="UP001274830">
    <property type="component" value="Unassembled WGS sequence"/>
</dbReference>
<keyword evidence="2" id="KW-1133">Transmembrane helix</keyword>
<feature type="region of interest" description="Disordered" evidence="1">
    <location>
        <begin position="774"/>
        <end position="795"/>
    </location>
</feature>
<feature type="compositionally biased region" description="Polar residues" evidence="1">
    <location>
        <begin position="784"/>
        <end position="795"/>
    </location>
</feature>
<comment type="caution">
    <text evidence="3">The sequence shown here is derived from an EMBL/GenBank/DDBJ whole genome shotgun (WGS) entry which is preliminary data.</text>
</comment>
<sequence>MASPTENGEYHPLNPERPYSPHTPKISSPLAIVEAPSPSTRRRPGYARLPTTSVGLDRTSEMDDQRPYEREGLGITLASTSQGKPRRHDMQTPSREQRYDDSPDVTMSPPSTGGFSGSTFFDSPRNFDTAYHGLKPLPKPSGSSLRSSAQPSLYPQSETGLLSIRSRYDDFEPREHCRSHKPVVRKWFSKTIFYLSICSTGMSAVFVGTVIVAPRYGRYVTTNGLLKASSAATLTTSIAKLIELSFITVLVACIGQILARRAYKLESGSGVTLAEMSMRSWIVQPGTMLTQWQSVRYAGITFLGVVSHVGALCAMLYAPAATALVQPQLKWANWQTSGHRSCKTPIQQGYDSDSATTCLQMEHATMGYHNYFSYLNTWTTALNNGTNTSDPSLRPMGYALLSDNTTITAPWIEQTDVAQLQSQYGLVINNISMAMPHPGVIQAAIDSKNSILQPGNLDGLGVYNIRASVPSPVVHVLCVTLTQDHIRPFVYELWENVTSQVDMTAWPQQLGNYSGYDAYLGGTDLDDIFRWGENGAQLAARCEDDSDEFAYVHTTPAARRGNETLNADWPNIAFDWSRSLALDDGTFEGNGSNARLLTQLMLTQSQLNPALPSMAEALAVLAGCTLLSSSVDAPFIGYWNYSLPILDSDDNYQTFTASIRAQQYASGGFQPYQKAFHIVLVAVLVMNVACLVYFLTHRHWYTDFSEPTILFSLAVNSPPCQELAGSCDGGPEGEHYNVSWKLNTEGEHVYLESLQKEESGDRRSSPLIRRRRKLSQGFDIISSPRHTNGEGQSLG</sequence>
<dbReference type="AlphaFoldDB" id="A0AAE0WS81"/>
<gene>
    <name evidence="3" type="ORF">LTR78_003162</name>
</gene>
<proteinExistence type="predicted"/>
<feature type="compositionally biased region" description="Basic and acidic residues" evidence="1">
    <location>
        <begin position="58"/>
        <end position="72"/>
    </location>
</feature>
<feature type="compositionally biased region" description="Polar residues" evidence="1">
    <location>
        <begin position="141"/>
        <end position="155"/>
    </location>
</feature>
<evidence type="ECO:0000313" key="4">
    <source>
        <dbReference type="Proteomes" id="UP001274830"/>
    </source>
</evidence>
<protein>
    <submittedName>
        <fullName evidence="3">Uncharacterized protein</fullName>
    </submittedName>
</protein>
<feature type="region of interest" description="Disordered" evidence="1">
    <location>
        <begin position="131"/>
        <end position="155"/>
    </location>
</feature>
<keyword evidence="4" id="KW-1185">Reference proteome</keyword>